<evidence type="ECO:0000256" key="1">
    <source>
        <dbReference type="ARBA" id="ARBA00022679"/>
    </source>
</evidence>
<evidence type="ECO:0000313" key="8">
    <source>
        <dbReference type="Ensembl" id="ENSCPBP00000012827.1"/>
    </source>
</evidence>
<evidence type="ECO:0000256" key="6">
    <source>
        <dbReference type="SAM" id="MobiDB-lite"/>
    </source>
</evidence>
<feature type="region of interest" description="Disordered" evidence="6">
    <location>
        <begin position="84"/>
        <end position="132"/>
    </location>
</feature>
<keyword evidence="3" id="KW-0540">Nuclease</keyword>
<dbReference type="OMA" id="CKGLANW"/>
<keyword evidence="1" id="KW-0808">Transferase</keyword>
<dbReference type="Gene3D" id="2.30.30.850">
    <property type="match status" value="1"/>
</dbReference>
<dbReference type="GeneTree" id="ENSGT01120000272741"/>
<proteinExistence type="predicted"/>
<evidence type="ECO:0000256" key="5">
    <source>
        <dbReference type="ARBA" id="ARBA00022801"/>
    </source>
</evidence>
<dbReference type="Ensembl" id="ENSCPBT00000015258.1">
    <property type="protein sequence ID" value="ENSCPBP00000012827.1"/>
    <property type="gene ID" value="ENSCPBG00000009648.1"/>
</dbReference>
<sequence length="132" mass="14927">MTLIRCIRSLHKQVQSALPEPADTPCHPLQPGDWVYIKVHQRKTALEPRWKGPYQILLTTHTAIKCKGLANWVHASHCKQISPPLDPDAEEFHPANPVLGNNLDSDCNPSPGSDKEPRYNLRKRQWVNLSPA</sequence>
<keyword evidence="2" id="KW-0548">Nucleotidyltransferase</keyword>
<dbReference type="GO" id="GO:0016779">
    <property type="term" value="F:nucleotidyltransferase activity"/>
    <property type="evidence" value="ECO:0007669"/>
    <property type="project" value="UniProtKB-KW"/>
</dbReference>
<evidence type="ECO:0000256" key="4">
    <source>
        <dbReference type="ARBA" id="ARBA00022759"/>
    </source>
</evidence>
<feature type="domain" description="Murine leukemia virus integrase C-terminal" evidence="7">
    <location>
        <begin position="27"/>
        <end position="82"/>
    </location>
</feature>
<accession>A0A8C3FR73</accession>
<evidence type="ECO:0000256" key="2">
    <source>
        <dbReference type="ARBA" id="ARBA00022695"/>
    </source>
</evidence>
<dbReference type="InterPro" id="IPR040643">
    <property type="entry name" value="MLVIN_C"/>
</dbReference>
<protein>
    <recommendedName>
        <fullName evidence="7">Murine leukemia virus integrase C-terminal domain-containing protein</fullName>
    </recommendedName>
</protein>
<keyword evidence="5" id="KW-0378">Hydrolase</keyword>
<evidence type="ECO:0000313" key="9">
    <source>
        <dbReference type="Proteomes" id="UP000694380"/>
    </source>
</evidence>
<dbReference type="GO" id="GO:0016787">
    <property type="term" value="F:hydrolase activity"/>
    <property type="evidence" value="ECO:0007669"/>
    <property type="project" value="UniProtKB-KW"/>
</dbReference>
<reference evidence="8" key="1">
    <citation type="submission" date="2025-08" db="UniProtKB">
        <authorList>
            <consortium name="Ensembl"/>
        </authorList>
    </citation>
    <scope>IDENTIFICATION</scope>
</reference>
<dbReference type="Pfam" id="PF18697">
    <property type="entry name" value="MLVIN_C"/>
    <property type="match status" value="1"/>
</dbReference>
<evidence type="ECO:0000256" key="3">
    <source>
        <dbReference type="ARBA" id="ARBA00022722"/>
    </source>
</evidence>
<evidence type="ECO:0000259" key="7">
    <source>
        <dbReference type="Pfam" id="PF18697"/>
    </source>
</evidence>
<keyword evidence="9" id="KW-1185">Reference proteome</keyword>
<feature type="compositionally biased region" description="Polar residues" evidence="6">
    <location>
        <begin position="102"/>
        <end position="111"/>
    </location>
</feature>
<organism evidence="8 9">
    <name type="scientific">Chrysemys picta bellii</name>
    <name type="common">Western painted turtle</name>
    <name type="synonym">Emys bellii</name>
    <dbReference type="NCBI Taxonomy" id="8478"/>
    <lineage>
        <taxon>Eukaryota</taxon>
        <taxon>Metazoa</taxon>
        <taxon>Chordata</taxon>
        <taxon>Craniata</taxon>
        <taxon>Vertebrata</taxon>
        <taxon>Euteleostomi</taxon>
        <taxon>Archelosauria</taxon>
        <taxon>Testudinata</taxon>
        <taxon>Testudines</taxon>
        <taxon>Cryptodira</taxon>
        <taxon>Durocryptodira</taxon>
        <taxon>Testudinoidea</taxon>
        <taxon>Emydidae</taxon>
        <taxon>Chrysemys</taxon>
    </lineage>
</organism>
<dbReference type="GO" id="GO:0004519">
    <property type="term" value="F:endonuclease activity"/>
    <property type="evidence" value="ECO:0007669"/>
    <property type="project" value="UniProtKB-KW"/>
</dbReference>
<name>A0A8C3FR73_CHRPI</name>
<dbReference type="AlphaFoldDB" id="A0A8C3FR73"/>
<keyword evidence="4" id="KW-0255">Endonuclease</keyword>
<reference evidence="8" key="2">
    <citation type="submission" date="2025-09" db="UniProtKB">
        <authorList>
            <consortium name="Ensembl"/>
        </authorList>
    </citation>
    <scope>IDENTIFICATION</scope>
</reference>
<dbReference type="Proteomes" id="UP000694380">
    <property type="component" value="Unplaced"/>
</dbReference>